<dbReference type="Gene3D" id="3.40.50.300">
    <property type="entry name" value="P-loop containing nucleotide triphosphate hydrolases"/>
    <property type="match status" value="1"/>
</dbReference>
<evidence type="ECO:0000256" key="1">
    <source>
        <dbReference type="ARBA" id="ARBA00006611"/>
    </source>
</evidence>
<accession>A0ABQ5TQU5</accession>
<evidence type="ECO:0000313" key="3">
    <source>
        <dbReference type="EMBL" id="GLO68276.1"/>
    </source>
</evidence>
<dbReference type="RefSeq" id="WP_317958523.1">
    <property type="nucleotide sequence ID" value="NZ_BSKO01000002.1"/>
</dbReference>
<comment type="caution">
    <text evidence="3">The sequence shown here is derived from an EMBL/GenBank/DDBJ whole genome shotgun (WGS) entry which is preliminary data.</text>
</comment>
<evidence type="ECO:0000313" key="4">
    <source>
        <dbReference type="Proteomes" id="UP001275436"/>
    </source>
</evidence>
<dbReference type="InterPro" id="IPR001482">
    <property type="entry name" value="T2SS/T4SS_dom"/>
</dbReference>
<organism evidence="3 4">
    <name type="scientific">Oceanobacillus kimchii</name>
    <dbReference type="NCBI Taxonomy" id="746691"/>
    <lineage>
        <taxon>Bacteria</taxon>
        <taxon>Bacillati</taxon>
        <taxon>Bacillota</taxon>
        <taxon>Bacilli</taxon>
        <taxon>Bacillales</taxon>
        <taxon>Bacillaceae</taxon>
        <taxon>Oceanobacillus</taxon>
    </lineage>
</organism>
<protein>
    <recommendedName>
        <fullName evidence="2">Bacterial type II secretion system protein E domain-containing protein</fullName>
    </recommendedName>
</protein>
<sequence length="476" mass="55721">MTQIFNVVEEIQNKMNSEPQLPGKKDNSISFESLIEQVKEHFDDFFKDDSNDSKKKQDRLNLYHKAVIGDKETEILLTNEIDSYLRSINVNNIPYPEYYQSLAQALFHEIYRFGILQKWYVMEDSPAAKFTGNEFWIERNDVFEKQKEVLPHKDSVREFIQRFMAGQKNLKVNESNPYAEIALADKTRVTIIIPPASYKPTLIFRKYTVKNLNFEQQAERGTIPKSDVDFYKVFSRLYFNTIVAGHIKSGKSTFLKSIYGAREPEKVAVLIEDEAETFLKQDFPNRLVHELYTHNQDVNQTIRRALRIDHDFLIVQEVRGIEAEGAIGGTERGRKGLLMSYHITDPENTSIQLSQHIVDEYPNRHQVNEIRRISKSLDIGVTMESKNGQKRVTSMYEIGIEKTNNQPFINYLIYFNPKTNKWEYNSDVSRELIVRMDDTNPELSHRFIQHLQEQTKLNPMSKKARHPIYLGSFKEE</sequence>
<dbReference type="InterPro" id="IPR027417">
    <property type="entry name" value="P-loop_NTPase"/>
</dbReference>
<evidence type="ECO:0000259" key="2">
    <source>
        <dbReference type="Pfam" id="PF00437"/>
    </source>
</evidence>
<dbReference type="Gene3D" id="3.30.450.380">
    <property type="match status" value="1"/>
</dbReference>
<dbReference type="PANTHER" id="PTHR30486">
    <property type="entry name" value="TWITCHING MOTILITY PROTEIN PILT"/>
    <property type="match status" value="1"/>
</dbReference>
<reference evidence="3 4" key="1">
    <citation type="submission" date="2023-02" db="EMBL/GenBank/DDBJ databases">
        <title>Oceanobacillus kimchii IFOP_LL358 isolated form Alexandrium catenella lab strain.</title>
        <authorList>
            <person name="Gajardo G."/>
            <person name="Ueki S."/>
            <person name="Maruyama F."/>
        </authorList>
    </citation>
    <scope>NUCLEOTIDE SEQUENCE [LARGE SCALE GENOMIC DNA]</scope>
    <source>
        <strain evidence="3 4">IFOP_LL358</strain>
    </source>
</reference>
<name>A0ABQ5TQU5_9BACI</name>
<dbReference type="EMBL" id="BSKO01000002">
    <property type="protein sequence ID" value="GLO68276.1"/>
    <property type="molecule type" value="Genomic_DNA"/>
</dbReference>
<dbReference type="PANTHER" id="PTHR30486:SF6">
    <property type="entry name" value="TYPE IV PILUS RETRACTATION ATPASE PILT"/>
    <property type="match status" value="1"/>
</dbReference>
<feature type="domain" description="Bacterial type II secretion system protein E" evidence="2">
    <location>
        <begin position="154"/>
        <end position="354"/>
    </location>
</feature>
<dbReference type="Pfam" id="PF00437">
    <property type="entry name" value="T2SSE"/>
    <property type="match status" value="1"/>
</dbReference>
<dbReference type="SUPFAM" id="SSF52540">
    <property type="entry name" value="P-loop containing nucleoside triphosphate hydrolases"/>
    <property type="match status" value="1"/>
</dbReference>
<comment type="similarity">
    <text evidence="1">Belongs to the GSP E family.</text>
</comment>
<proteinExistence type="inferred from homology"/>
<gene>
    <name evidence="3" type="ORF">MACH08_40600</name>
</gene>
<keyword evidence="4" id="KW-1185">Reference proteome</keyword>
<dbReference type="Proteomes" id="UP001275436">
    <property type="component" value="Unassembled WGS sequence"/>
</dbReference>
<dbReference type="InterPro" id="IPR050921">
    <property type="entry name" value="T4SS_GSP_E_ATPase"/>
</dbReference>